<keyword evidence="4" id="KW-0732">Signal</keyword>
<evidence type="ECO:0000256" key="1">
    <source>
        <dbReference type="ARBA" id="ARBA00022737"/>
    </source>
</evidence>
<dbReference type="Gene3D" id="3.40.33.10">
    <property type="entry name" value="CAP"/>
    <property type="match status" value="1"/>
</dbReference>
<dbReference type="SUPFAM" id="SSF69360">
    <property type="entry name" value="Cell wall binding repeat"/>
    <property type="match status" value="3"/>
</dbReference>
<feature type="repeat" description="Cell wall-binding" evidence="2">
    <location>
        <begin position="182"/>
        <end position="201"/>
    </location>
</feature>
<sequence>MKLQVLKRFAAIALAGVMSFSVAFSGNLTVSAEEMQNGIVTEGEEGEGQMPGNGNEGEEGEGQTPGNGEEGEEGEGQTPGNENEGEEGEEEDQTPVAPVQDGWHLTGEGWYLYKDGQMLTGWQWDGGSCYYMYDNGIMAADTWIDNYYVNASGAWVPSYEPPHWILSSAGWWYRNADGSYPANAWQLIDNQWYYFNSAGYMVTGWQLLGNTWYYLSGSGAMLTGWQYLGGAWYYLDASGAMQTGWLLDGETWYYLSGSGAMQTGWLLLGNTWYYLNGSGAMLTGRQDIAKQTYFFKDSGAMVTGWNLEEEIWYYYSGSGAMQTGWILVGSTWYYCEPKTGQMQTGWVTVNKVQYYMDESGAMKTGWYEIESETGKNWYYFDASGAMIKSKWVGDYYLLADGKMAVSQYVGNYYVGEDGKRIQTSGNDKVYEIELADGKKTVVVGQYDETASKEVFTLLNEYRVEKGLNPLQPANMALQAAANIRGCELAKMFEHVRPNGEDCFSVYEASCAENIASGTGMTAEGAMAVWKGSEGHNNNMLSEVAGSVGIAAFKSTVGGMSITYYVQLFAL</sequence>
<feature type="repeat" description="Cell wall-binding" evidence="2">
    <location>
        <begin position="262"/>
        <end position="281"/>
    </location>
</feature>
<feature type="repeat" description="Cell wall-binding" evidence="2">
    <location>
        <begin position="343"/>
        <end position="362"/>
    </location>
</feature>
<comment type="caution">
    <text evidence="5">The sequence shown here is derived from an EMBL/GenBank/DDBJ whole genome shotgun (WGS) entry which is preliminary data.</text>
</comment>
<dbReference type="InterPro" id="IPR035940">
    <property type="entry name" value="CAP_sf"/>
</dbReference>
<dbReference type="Pfam" id="PF19085">
    <property type="entry name" value="Choline_bind_2"/>
    <property type="match status" value="2"/>
</dbReference>
<dbReference type="InterPro" id="IPR018337">
    <property type="entry name" value="Cell_wall/Cho-bd_repeat"/>
</dbReference>
<dbReference type="RefSeq" id="WP_204909870.1">
    <property type="nucleotide sequence ID" value="NZ_JACJLV010000076.1"/>
</dbReference>
<feature type="repeat" description="Cell wall-binding" evidence="2">
    <location>
        <begin position="202"/>
        <end position="221"/>
    </location>
</feature>
<dbReference type="Pfam" id="PF01473">
    <property type="entry name" value="Choline_bind_1"/>
    <property type="match status" value="4"/>
</dbReference>
<reference evidence="5" key="1">
    <citation type="submission" date="2020-08" db="EMBL/GenBank/DDBJ databases">
        <authorList>
            <person name="Cejkova D."/>
            <person name="Kubasova T."/>
            <person name="Jahodarova E."/>
            <person name="Rychlik I."/>
        </authorList>
    </citation>
    <scope>NUCLEOTIDE SEQUENCE</scope>
    <source>
        <strain evidence="5">An420c</strain>
    </source>
</reference>
<evidence type="ECO:0000313" key="6">
    <source>
        <dbReference type="Proteomes" id="UP000713880"/>
    </source>
</evidence>
<feature type="region of interest" description="Disordered" evidence="3">
    <location>
        <begin position="43"/>
        <end position="100"/>
    </location>
</feature>
<feature type="chain" id="PRO_5038867492" description="SCP domain-containing protein" evidence="4">
    <location>
        <begin position="26"/>
        <end position="570"/>
    </location>
</feature>
<gene>
    <name evidence="5" type="ORF">H6A13_12495</name>
</gene>
<evidence type="ECO:0000313" key="5">
    <source>
        <dbReference type="EMBL" id="MBM6827898.1"/>
    </source>
</evidence>
<feature type="signal peptide" evidence="4">
    <location>
        <begin position="1"/>
        <end position="25"/>
    </location>
</feature>
<evidence type="ECO:0000256" key="3">
    <source>
        <dbReference type="SAM" id="MobiDB-lite"/>
    </source>
</evidence>
<evidence type="ECO:0000256" key="4">
    <source>
        <dbReference type="SAM" id="SignalP"/>
    </source>
</evidence>
<name>A0A938X6G1_9CLOT</name>
<feature type="compositionally biased region" description="Acidic residues" evidence="3">
    <location>
        <begin position="83"/>
        <end position="93"/>
    </location>
</feature>
<feature type="repeat" description="Cell wall-binding" evidence="2">
    <location>
        <begin position="363"/>
        <end position="386"/>
    </location>
</feature>
<dbReference type="AlphaFoldDB" id="A0A938X6G1"/>
<protein>
    <recommendedName>
        <fullName evidence="7">SCP domain-containing protein</fullName>
    </recommendedName>
</protein>
<dbReference type="CDD" id="cd05379">
    <property type="entry name" value="CAP_bacterial"/>
    <property type="match status" value="1"/>
</dbReference>
<keyword evidence="6" id="KW-1185">Reference proteome</keyword>
<organism evidence="5 6">
    <name type="scientific">Mordavella massiliensis</name>
    <dbReference type="NCBI Taxonomy" id="1871024"/>
    <lineage>
        <taxon>Bacteria</taxon>
        <taxon>Bacillati</taxon>
        <taxon>Bacillota</taxon>
        <taxon>Clostridia</taxon>
        <taxon>Eubacteriales</taxon>
        <taxon>Clostridiaceae</taxon>
        <taxon>Mordavella</taxon>
    </lineage>
</organism>
<keyword evidence="1" id="KW-0677">Repeat</keyword>
<dbReference type="Pfam" id="PF19127">
    <property type="entry name" value="Choline_bind_3"/>
    <property type="match status" value="2"/>
</dbReference>
<dbReference type="PROSITE" id="PS51170">
    <property type="entry name" value="CW"/>
    <property type="match status" value="6"/>
</dbReference>
<evidence type="ECO:0000256" key="2">
    <source>
        <dbReference type="PROSITE-ProRule" id="PRU00591"/>
    </source>
</evidence>
<proteinExistence type="predicted"/>
<reference evidence="5" key="2">
    <citation type="journal article" date="2021" name="Sci. Rep.">
        <title>The distribution of antibiotic resistance genes in chicken gut microbiota commensals.</title>
        <authorList>
            <person name="Juricova H."/>
            <person name="Matiasovicova J."/>
            <person name="Kubasova T."/>
            <person name="Cejkova D."/>
            <person name="Rychlik I."/>
        </authorList>
    </citation>
    <scope>NUCLEOTIDE SEQUENCE</scope>
    <source>
        <strain evidence="5">An420c</strain>
    </source>
</reference>
<dbReference type="Gene3D" id="2.10.270.10">
    <property type="entry name" value="Cholin Binding"/>
    <property type="match status" value="3"/>
</dbReference>
<dbReference type="Proteomes" id="UP000713880">
    <property type="component" value="Unassembled WGS sequence"/>
</dbReference>
<dbReference type="EMBL" id="JACJLV010000076">
    <property type="protein sequence ID" value="MBM6827898.1"/>
    <property type="molecule type" value="Genomic_DNA"/>
</dbReference>
<dbReference type="Gene3D" id="2.20.120.10">
    <property type="entry name" value="Multimodular pneumococcal cell wall endolysin, domain 3"/>
    <property type="match status" value="1"/>
</dbReference>
<evidence type="ECO:0008006" key="7">
    <source>
        <dbReference type="Google" id="ProtNLM"/>
    </source>
</evidence>
<feature type="repeat" description="Cell wall-binding" evidence="2">
    <location>
        <begin position="222"/>
        <end position="241"/>
    </location>
</feature>
<dbReference type="SUPFAM" id="SSF55797">
    <property type="entry name" value="PR-1-like"/>
    <property type="match status" value="1"/>
</dbReference>
<accession>A0A938X6G1</accession>